<name>A0A5N1JM00_9BACT</name>
<accession>A0A5N1JM00</accession>
<protein>
    <submittedName>
        <fullName evidence="1">Phage terminase small subunit P27 family</fullName>
    </submittedName>
</protein>
<dbReference type="EMBL" id="VTWS01000001">
    <property type="protein sequence ID" value="KAA9357224.1"/>
    <property type="molecule type" value="Genomic_DNA"/>
</dbReference>
<dbReference type="RefSeq" id="WP_150875307.1">
    <property type="nucleotide sequence ID" value="NZ_VTWS01000001.1"/>
</dbReference>
<evidence type="ECO:0000313" key="1">
    <source>
        <dbReference type="EMBL" id="KAA9357224.1"/>
    </source>
</evidence>
<dbReference type="Pfam" id="PF05119">
    <property type="entry name" value="Terminase_4"/>
    <property type="match status" value="1"/>
</dbReference>
<dbReference type="InterPro" id="IPR006448">
    <property type="entry name" value="Phage_term_ssu_P27"/>
</dbReference>
<comment type="caution">
    <text evidence="1">The sequence shown here is derived from an EMBL/GenBank/DDBJ whole genome shotgun (WGS) entry which is preliminary data.</text>
</comment>
<reference evidence="1 2" key="1">
    <citation type="submission" date="2019-09" db="EMBL/GenBank/DDBJ databases">
        <title>Genome Sequence of Larkinella sp MA1.</title>
        <authorList>
            <person name="Srinivasan S."/>
        </authorList>
    </citation>
    <scope>NUCLEOTIDE SEQUENCE [LARGE SCALE GENOMIC DNA]</scope>
    <source>
        <strain evidence="1 2">MA1</strain>
    </source>
</reference>
<dbReference type="Proteomes" id="UP000326344">
    <property type="component" value="Unassembled WGS sequence"/>
</dbReference>
<gene>
    <name evidence="1" type="ORF">F0P93_05670</name>
</gene>
<sequence length="162" mass="18117">MARPPKPTAVKVLEGTYRKDRAIHDEVEPELLGDIPDPPDGLEELAVKEWYTVCRWLHSVGNLASTDLSLVAIYCNEIANYWEYDAIVKAKGSVIVFKDEVGNPSRVQANPYTALRKSSYDSAVRLAGQFGFTPSARSRIKAGKIEKPQSRLEKLKSKRGNR</sequence>
<proteinExistence type="predicted"/>
<dbReference type="NCBIfam" id="TIGR01558">
    <property type="entry name" value="sm_term_P27"/>
    <property type="match status" value="1"/>
</dbReference>
<organism evidence="1 2">
    <name type="scientific">Larkinella humicola</name>
    <dbReference type="NCBI Taxonomy" id="2607654"/>
    <lineage>
        <taxon>Bacteria</taxon>
        <taxon>Pseudomonadati</taxon>
        <taxon>Bacteroidota</taxon>
        <taxon>Cytophagia</taxon>
        <taxon>Cytophagales</taxon>
        <taxon>Spirosomataceae</taxon>
        <taxon>Larkinella</taxon>
    </lineage>
</organism>
<evidence type="ECO:0000313" key="2">
    <source>
        <dbReference type="Proteomes" id="UP000326344"/>
    </source>
</evidence>
<dbReference type="AlphaFoldDB" id="A0A5N1JM00"/>
<keyword evidence="2" id="KW-1185">Reference proteome</keyword>